<evidence type="ECO:0000259" key="5">
    <source>
        <dbReference type="Pfam" id="PF13847"/>
    </source>
</evidence>
<dbReference type="InterPro" id="IPR051419">
    <property type="entry name" value="Lys/N-term_MeTrsfase_sf"/>
</dbReference>
<sequence length="415" mass="49189">SKNSSGNIPALNRYPTELTPASYTYLIWYLIFLWQAAQYIYSIISIFRKTGEDYFYKSPNAMNKWCFFYSAFSLLMYVPQLTAAVHNYYNGYMSIFRHVGTFFEVTVVLVFTHIALADHLNDYMRLKLFVDIWLARLLYHNGIALLTCWLYFETVLSIVIAIMDDSFKNIDFSKQTYWNKRFECEDEYEWFCNFDRLNPVLKEYFINSSMTNHLLHLGCGTSQLAEHLYNKGYCKWITNIDYSPQVMEKMLKKSTYHNINWLVVDIRLMPFVNNTFDIIIEKGTLDVFFVGEHDLWHPSETIMKLMDQVLTKISECLTAGGTFISITFQQPHFRKRFLAKSKYNWSIEVHTIGEEFHYFIYLMTKGNPLNDEDAQLEHNKSSKYYWLNDQTLDNVITYSQSDNEDDDTFLLKIDL</sequence>
<dbReference type="EMBL" id="CAJNOK010019601">
    <property type="protein sequence ID" value="CAF1302172.1"/>
    <property type="molecule type" value="Genomic_DNA"/>
</dbReference>
<evidence type="ECO:0000256" key="2">
    <source>
        <dbReference type="ARBA" id="ARBA00022603"/>
    </source>
</evidence>
<evidence type="ECO:0000313" key="8">
    <source>
        <dbReference type="Proteomes" id="UP000677228"/>
    </source>
</evidence>
<dbReference type="AlphaFoldDB" id="A0A8S2ETF3"/>
<organism evidence="6 8">
    <name type="scientific">Didymodactylos carnosus</name>
    <dbReference type="NCBI Taxonomy" id="1234261"/>
    <lineage>
        <taxon>Eukaryota</taxon>
        <taxon>Metazoa</taxon>
        <taxon>Spiralia</taxon>
        <taxon>Gnathifera</taxon>
        <taxon>Rotifera</taxon>
        <taxon>Eurotatoria</taxon>
        <taxon>Bdelloidea</taxon>
        <taxon>Philodinida</taxon>
        <taxon>Philodinidae</taxon>
        <taxon>Didymodactylos</taxon>
    </lineage>
</organism>
<keyword evidence="3" id="KW-0808">Transferase</keyword>
<dbReference type="CDD" id="cd02440">
    <property type="entry name" value="AdoMet_MTases"/>
    <property type="match status" value="1"/>
</dbReference>
<evidence type="ECO:0000256" key="3">
    <source>
        <dbReference type="ARBA" id="ARBA00022679"/>
    </source>
</evidence>
<evidence type="ECO:0000256" key="1">
    <source>
        <dbReference type="ARBA" id="ARBA00008361"/>
    </source>
</evidence>
<proteinExistence type="inferred from homology"/>
<dbReference type="InterPro" id="IPR029063">
    <property type="entry name" value="SAM-dependent_MTases_sf"/>
</dbReference>
<feature type="domain" description="Methyltransferase" evidence="5">
    <location>
        <begin position="213"/>
        <end position="359"/>
    </location>
</feature>
<keyword evidence="4" id="KW-1133">Transmembrane helix</keyword>
<dbReference type="SUPFAM" id="SSF53335">
    <property type="entry name" value="S-adenosyl-L-methionine-dependent methyltransferases"/>
    <property type="match status" value="1"/>
</dbReference>
<gene>
    <name evidence="6" type="ORF">OVA965_LOCUS28586</name>
    <name evidence="7" type="ORF">TMI583_LOCUS29341</name>
</gene>
<dbReference type="Gene3D" id="3.40.50.150">
    <property type="entry name" value="Vaccinia Virus protein VP39"/>
    <property type="match status" value="1"/>
</dbReference>
<keyword evidence="4" id="KW-0472">Membrane</keyword>
<reference evidence="6" key="1">
    <citation type="submission" date="2021-02" db="EMBL/GenBank/DDBJ databases">
        <authorList>
            <person name="Nowell W R."/>
        </authorList>
    </citation>
    <scope>NUCLEOTIDE SEQUENCE</scope>
</reference>
<dbReference type="PANTHER" id="PTHR12176">
    <property type="entry name" value="SAM-DEPENDENT METHYLTRANSFERASE SUPERFAMILY PROTEIN"/>
    <property type="match status" value="1"/>
</dbReference>
<feature type="non-terminal residue" evidence="6">
    <location>
        <position position="415"/>
    </location>
</feature>
<feature type="transmembrane region" description="Helical" evidence="4">
    <location>
        <begin position="67"/>
        <end position="89"/>
    </location>
</feature>
<accession>A0A8S2ETF3</accession>
<dbReference type="PANTHER" id="PTHR12176:SF80">
    <property type="entry name" value="EEF1A LYSINE METHYLTRANSFERASE 4"/>
    <property type="match status" value="1"/>
</dbReference>
<evidence type="ECO:0000313" key="7">
    <source>
        <dbReference type="EMBL" id="CAF4108680.1"/>
    </source>
</evidence>
<dbReference type="Proteomes" id="UP000682733">
    <property type="component" value="Unassembled WGS sequence"/>
</dbReference>
<dbReference type="Pfam" id="PF13847">
    <property type="entry name" value="Methyltransf_31"/>
    <property type="match status" value="1"/>
</dbReference>
<dbReference type="Proteomes" id="UP000677228">
    <property type="component" value="Unassembled WGS sequence"/>
</dbReference>
<comment type="similarity">
    <text evidence="1">Belongs to the methyltransferase superfamily.</text>
</comment>
<feature type="transmembrane region" description="Helical" evidence="4">
    <location>
        <begin position="137"/>
        <end position="163"/>
    </location>
</feature>
<keyword evidence="2" id="KW-0489">Methyltransferase</keyword>
<dbReference type="GO" id="GO:0032259">
    <property type="term" value="P:methylation"/>
    <property type="evidence" value="ECO:0007669"/>
    <property type="project" value="UniProtKB-KW"/>
</dbReference>
<dbReference type="InterPro" id="IPR025714">
    <property type="entry name" value="Methyltranfer_dom"/>
</dbReference>
<comment type="caution">
    <text evidence="6">The sequence shown here is derived from an EMBL/GenBank/DDBJ whole genome shotgun (WGS) entry which is preliminary data.</text>
</comment>
<dbReference type="GO" id="GO:0008168">
    <property type="term" value="F:methyltransferase activity"/>
    <property type="evidence" value="ECO:0007669"/>
    <property type="project" value="UniProtKB-KW"/>
</dbReference>
<feature type="transmembrane region" description="Helical" evidence="4">
    <location>
        <begin position="95"/>
        <end position="116"/>
    </location>
</feature>
<evidence type="ECO:0000313" key="6">
    <source>
        <dbReference type="EMBL" id="CAF1302172.1"/>
    </source>
</evidence>
<keyword evidence="4" id="KW-0812">Transmembrane</keyword>
<dbReference type="EMBL" id="CAJOBA010041181">
    <property type="protein sequence ID" value="CAF4108680.1"/>
    <property type="molecule type" value="Genomic_DNA"/>
</dbReference>
<evidence type="ECO:0000256" key="4">
    <source>
        <dbReference type="SAM" id="Phobius"/>
    </source>
</evidence>
<feature type="transmembrane region" description="Helical" evidence="4">
    <location>
        <begin position="26"/>
        <end position="47"/>
    </location>
</feature>
<name>A0A8S2ETF3_9BILA</name>
<protein>
    <recommendedName>
        <fullName evidence="5">Methyltransferase domain-containing protein</fullName>
    </recommendedName>
</protein>